<protein>
    <submittedName>
        <fullName evidence="2">Helix-turn-helix domain-containing protein</fullName>
    </submittedName>
</protein>
<comment type="caution">
    <text evidence="2">The sequence shown here is derived from an EMBL/GenBank/DDBJ whole genome shotgun (WGS) entry which is preliminary data.</text>
</comment>
<dbReference type="InterPro" id="IPR001387">
    <property type="entry name" value="Cro/C1-type_HTH"/>
</dbReference>
<gene>
    <name evidence="2" type="ORF">GT019_31365</name>
</gene>
<sequence length="96" mass="10709">MTRWDDVKKNISSIPESEKYVLEFTAYLVSKLIQRRRDLGLTQEGLADLTGLKQSAIARIESARVVPKIDTIQTLAKALRLKLDLIPDEEAAASAI</sequence>
<dbReference type="SUPFAM" id="SSF47413">
    <property type="entry name" value="lambda repressor-like DNA-binding domains"/>
    <property type="match status" value="1"/>
</dbReference>
<evidence type="ECO:0000259" key="1">
    <source>
        <dbReference type="PROSITE" id="PS50943"/>
    </source>
</evidence>
<proteinExistence type="predicted"/>
<accession>A0ABW9Y082</accession>
<reference evidence="2 3" key="1">
    <citation type="submission" date="2020-01" db="EMBL/GenBank/DDBJ databases">
        <title>Paenibacillus soybeanensis sp. nov. isolated from the nodules of soybean (Glycine max(L.) Merr).</title>
        <authorList>
            <person name="Wang H."/>
        </authorList>
    </citation>
    <scope>NUCLEOTIDE SEQUENCE [LARGE SCALE GENOMIC DNA]</scope>
    <source>
        <strain evidence="2 3">T1</strain>
    </source>
</reference>
<keyword evidence="3" id="KW-1185">Reference proteome</keyword>
<organism evidence="2 3">
    <name type="scientific">Paenibacillus glycinis</name>
    <dbReference type="NCBI Taxonomy" id="2697035"/>
    <lineage>
        <taxon>Bacteria</taxon>
        <taxon>Bacillati</taxon>
        <taxon>Bacillota</taxon>
        <taxon>Bacilli</taxon>
        <taxon>Bacillales</taxon>
        <taxon>Paenibacillaceae</taxon>
        <taxon>Paenibacillus</taxon>
    </lineage>
</organism>
<dbReference type="InterPro" id="IPR010982">
    <property type="entry name" value="Lambda_DNA-bd_dom_sf"/>
</dbReference>
<evidence type="ECO:0000313" key="3">
    <source>
        <dbReference type="Proteomes" id="UP000665561"/>
    </source>
</evidence>
<dbReference type="SMART" id="SM00530">
    <property type="entry name" value="HTH_XRE"/>
    <property type="match status" value="1"/>
</dbReference>
<dbReference type="Pfam" id="PF01381">
    <property type="entry name" value="HTH_3"/>
    <property type="match status" value="1"/>
</dbReference>
<dbReference type="RefSeq" id="WP_161747379.1">
    <property type="nucleotide sequence ID" value="NZ_JAAAMV010000042.1"/>
</dbReference>
<dbReference type="Proteomes" id="UP000665561">
    <property type="component" value="Unassembled WGS sequence"/>
</dbReference>
<evidence type="ECO:0000313" key="2">
    <source>
        <dbReference type="EMBL" id="NBD28380.1"/>
    </source>
</evidence>
<dbReference type="Gene3D" id="1.10.260.40">
    <property type="entry name" value="lambda repressor-like DNA-binding domains"/>
    <property type="match status" value="1"/>
</dbReference>
<feature type="domain" description="HTH cro/C1-type" evidence="1">
    <location>
        <begin position="32"/>
        <end position="86"/>
    </location>
</feature>
<dbReference type="CDD" id="cd00093">
    <property type="entry name" value="HTH_XRE"/>
    <property type="match status" value="1"/>
</dbReference>
<dbReference type="EMBL" id="JAAAMV010000042">
    <property type="protein sequence ID" value="NBD28380.1"/>
    <property type="molecule type" value="Genomic_DNA"/>
</dbReference>
<dbReference type="PROSITE" id="PS50943">
    <property type="entry name" value="HTH_CROC1"/>
    <property type="match status" value="1"/>
</dbReference>
<name>A0ABW9Y082_9BACL</name>